<dbReference type="EMBL" id="POUA01000088">
    <property type="protein sequence ID" value="PZG47369.1"/>
    <property type="molecule type" value="Genomic_DNA"/>
</dbReference>
<reference evidence="2 3" key="1">
    <citation type="submission" date="2018-01" db="EMBL/GenBank/DDBJ databases">
        <title>Draft genome sequence of Sphaerisporangium sp. 7K107.</title>
        <authorList>
            <person name="Sahin N."/>
            <person name="Saygin H."/>
            <person name="Ay H."/>
        </authorList>
    </citation>
    <scope>NUCLEOTIDE SEQUENCE [LARGE SCALE GENOMIC DNA]</scope>
    <source>
        <strain evidence="2 3">7K107</strain>
    </source>
</reference>
<keyword evidence="1" id="KW-0472">Membrane</keyword>
<evidence type="ECO:0000313" key="2">
    <source>
        <dbReference type="EMBL" id="PZG47369.1"/>
    </source>
</evidence>
<dbReference type="AlphaFoldDB" id="A0A2W2GXX8"/>
<keyword evidence="1" id="KW-1133">Transmembrane helix</keyword>
<feature type="non-terminal residue" evidence="2">
    <location>
        <position position="53"/>
    </location>
</feature>
<gene>
    <name evidence="2" type="ORF">C1I98_13690</name>
</gene>
<feature type="transmembrane region" description="Helical" evidence="1">
    <location>
        <begin position="32"/>
        <end position="52"/>
    </location>
</feature>
<proteinExistence type="predicted"/>
<keyword evidence="3" id="KW-1185">Reference proteome</keyword>
<name>A0A2W2GXX8_9ACTN</name>
<protein>
    <submittedName>
        <fullName evidence="2">Lysine transporter LysE</fullName>
    </submittedName>
</protein>
<sequence length="53" mass="5380">MQIAAFTGIVLLGAMNPGLDFTIVVRQSALLGRRGGMATALGIGAGVFLCCLL</sequence>
<organism evidence="2 3">
    <name type="scientific">Spongiactinospora gelatinilytica</name>
    <dbReference type="NCBI Taxonomy" id="2666298"/>
    <lineage>
        <taxon>Bacteria</taxon>
        <taxon>Bacillati</taxon>
        <taxon>Actinomycetota</taxon>
        <taxon>Actinomycetes</taxon>
        <taxon>Streptosporangiales</taxon>
        <taxon>Streptosporangiaceae</taxon>
        <taxon>Spongiactinospora</taxon>
    </lineage>
</organism>
<keyword evidence="1" id="KW-0812">Transmembrane</keyword>
<dbReference type="Proteomes" id="UP000248544">
    <property type="component" value="Unassembled WGS sequence"/>
</dbReference>
<evidence type="ECO:0000313" key="3">
    <source>
        <dbReference type="Proteomes" id="UP000248544"/>
    </source>
</evidence>
<comment type="caution">
    <text evidence="2">The sequence shown here is derived from an EMBL/GenBank/DDBJ whole genome shotgun (WGS) entry which is preliminary data.</text>
</comment>
<accession>A0A2W2GXX8</accession>
<evidence type="ECO:0000256" key="1">
    <source>
        <dbReference type="SAM" id="Phobius"/>
    </source>
</evidence>